<dbReference type="GO" id="GO:0016705">
    <property type="term" value="F:oxidoreductase activity, acting on paired donors, with incorporation or reduction of molecular oxygen"/>
    <property type="evidence" value="ECO:0007669"/>
    <property type="project" value="InterPro"/>
</dbReference>
<dbReference type="KEGG" id="lak:106181916"/>
<dbReference type="InterPro" id="IPR002401">
    <property type="entry name" value="Cyt_P450_E_grp-I"/>
</dbReference>
<protein>
    <submittedName>
        <fullName evidence="3">Cytochrome P450 20A1-like</fullName>
    </submittedName>
</protein>
<sequence length="189" mass="21289">MEERLTGDIPQPGSEREKKFNNANKYMKERLAAAIDLRRKAPTTEKREMLIDVLIENNIPDDMLQGELISFIIGGFHSSGNLLVWALHFISVYPVVQEKMFQEVKAVLGDTGKVTPDNIAQLVFIRQVMDETLRVAVVAPYAGRYDDEKDVKLGDYVIPAGTPILYALGVVLNDPTCWPNPKKYVILEL</sequence>
<dbReference type="AlphaFoldDB" id="A0A1S3KGY9"/>
<dbReference type="InterPro" id="IPR052666">
    <property type="entry name" value="CYP450_20A1-like"/>
</dbReference>
<reference evidence="3" key="1">
    <citation type="submission" date="2025-08" db="UniProtKB">
        <authorList>
            <consortium name="RefSeq"/>
        </authorList>
    </citation>
    <scope>IDENTIFICATION</scope>
    <source>
        <tissue evidence="3">Gonads</tissue>
    </source>
</reference>
<accession>A0A1S3KGY9</accession>
<organism evidence="2 3">
    <name type="scientific">Lingula anatina</name>
    <name type="common">Brachiopod</name>
    <name type="synonym">Lingula unguis</name>
    <dbReference type="NCBI Taxonomy" id="7574"/>
    <lineage>
        <taxon>Eukaryota</taxon>
        <taxon>Metazoa</taxon>
        <taxon>Spiralia</taxon>
        <taxon>Lophotrochozoa</taxon>
        <taxon>Brachiopoda</taxon>
        <taxon>Linguliformea</taxon>
        <taxon>Lingulata</taxon>
        <taxon>Lingulida</taxon>
        <taxon>Linguloidea</taxon>
        <taxon>Lingulidae</taxon>
        <taxon>Lingula</taxon>
    </lineage>
</organism>
<proteinExistence type="inferred from homology"/>
<gene>
    <name evidence="3" type="primary">LOC106181916</name>
</gene>
<dbReference type="GO" id="GO:0004497">
    <property type="term" value="F:monooxygenase activity"/>
    <property type="evidence" value="ECO:0007669"/>
    <property type="project" value="InterPro"/>
</dbReference>
<evidence type="ECO:0000256" key="1">
    <source>
        <dbReference type="ARBA" id="ARBA00010617"/>
    </source>
</evidence>
<evidence type="ECO:0000313" key="3">
    <source>
        <dbReference type="RefSeq" id="XP_013421910.1"/>
    </source>
</evidence>
<dbReference type="GeneID" id="106181916"/>
<dbReference type="STRING" id="7574.A0A1S3KGY9"/>
<dbReference type="Pfam" id="PF00067">
    <property type="entry name" value="p450"/>
    <property type="match status" value="1"/>
</dbReference>
<name>A0A1S3KGY9_LINAN</name>
<keyword evidence="2" id="KW-1185">Reference proteome</keyword>
<dbReference type="GO" id="GO:0016020">
    <property type="term" value="C:membrane"/>
    <property type="evidence" value="ECO:0007669"/>
    <property type="project" value="TreeGrafter"/>
</dbReference>
<dbReference type="Gene3D" id="1.10.630.10">
    <property type="entry name" value="Cytochrome P450"/>
    <property type="match status" value="1"/>
</dbReference>
<dbReference type="GO" id="GO:0020037">
    <property type="term" value="F:heme binding"/>
    <property type="evidence" value="ECO:0007669"/>
    <property type="project" value="InterPro"/>
</dbReference>
<dbReference type="InterPro" id="IPR001128">
    <property type="entry name" value="Cyt_P450"/>
</dbReference>
<dbReference type="OrthoDB" id="1470350at2759"/>
<dbReference type="InParanoid" id="A0A1S3KGY9"/>
<dbReference type="PANTHER" id="PTHR24280">
    <property type="entry name" value="CYTOCHROME P450 20A1"/>
    <property type="match status" value="1"/>
</dbReference>
<dbReference type="GO" id="GO:0005506">
    <property type="term" value="F:iron ion binding"/>
    <property type="evidence" value="ECO:0007669"/>
    <property type="project" value="InterPro"/>
</dbReference>
<dbReference type="InterPro" id="IPR036396">
    <property type="entry name" value="Cyt_P450_sf"/>
</dbReference>
<dbReference type="SUPFAM" id="SSF48264">
    <property type="entry name" value="Cytochrome P450"/>
    <property type="match status" value="1"/>
</dbReference>
<comment type="similarity">
    <text evidence="1">Belongs to the cytochrome P450 family.</text>
</comment>
<dbReference type="Proteomes" id="UP000085678">
    <property type="component" value="Unplaced"/>
</dbReference>
<evidence type="ECO:0000313" key="2">
    <source>
        <dbReference type="Proteomes" id="UP000085678"/>
    </source>
</evidence>
<dbReference type="PANTHER" id="PTHR24280:SF4">
    <property type="entry name" value="CYTOCHROME P450 20A1"/>
    <property type="match status" value="1"/>
</dbReference>
<dbReference type="RefSeq" id="XP_013421910.1">
    <property type="nucleotide sequence ID" value="XM_013566456.2"/>
</dbReference>
<dbReference type="PRINTS" id="PR00463">
    <property type="entry name" value="EP450I"/>
</dbReference>